<dbReference type="EMBL" id="LT934123">
    <property type="protein sequence ID" value="VAI71042.1"/>
    <property type="molecule type" value="Genomic_DNA"/>
</dbReference>
<dbReference type="PANTHER" id="PTHR31111:SF133">
    <property type="entry name" value="OS07G0196600 PROTEIN"/>
    <property type="match status" value="1"/>
</dbReference>
<accession>A0A9R1BJL3</accession>
<dbReference type="SUPFAM" id="SSF81383">
    <property type="entry name" value="F-box domain"/>
    <property type="match status" value="1"/>
</dbReference>
<dbReference type="AlphaFoldDB" id="A0A9R1BJL3"/>
<dbReference type="Gramene" id="TRITD7Av1G041510.1">
    <property type="protein sequence ID" value="TRITD7Av1G041510.1"/>
    <property type="gene ID" value="TRITD7Av1G041510"/>
</dbReference>
<dbReference type="SMART" id="SM00256">
    <property type="entry name" value="FBOX"/>
    <property type="match status" value="1"/>
</dbReference>
<dbReference type="OMA" id="AAMDPEC"/>
<dbReference type="PANTHER" id="PTHR31111">
    <property type="entry name" value="BNAA05G37150D PROTEIN-RELATED"/>
    <property type="match status" value="1"/>
</dbReference>
<dbReference type="Pfam" id="PF07734">
    <property type="entry name" value="FBA_1"/>
    <property type="match status" value="1"/>
</dbReference>
<name>A0A9R1BJL3_TRITD</name>
<keyword evidence="3" id="KW-1185">Reference proteome</keyword>
<dbReference type="InterPro" id="IPR001810">
    <property type="entry name" value="F-box_dom"/>
</dbReference>
<feature type="domain" description="F-box" evidence="1">
    <location>
        <begin position="14"/>
        <end position="54"/>
    </location>
</feature>
<dbReference type="InterPro" id="IPR006527">
    <property type="entry name" value="F-box-assoc_dom_typ1"/>
</dbReference>
<sequence>MAAMDPECAIYRDLAADVLANILTRLPPNTRRRLRLVCRHWRDVVGTRTATNLQSRAKTLVVAGGSAYVFGHLSTSTKPLWADYRTSCGYEGMSVVGTCNGLVCICDDRDIGDTIVVANPVTGEALSVPPLPPTRAIYGSRCYIRTWRDAYSFTYLPTSGRYKVVHVPCTIGKFVSDAVHVFTLGEASWRAVPAGRAATCDDLDYSAVSVDGVTYWTPEGADKLMSFDLEHERITPITSLPSVLSNFRNGGGWHLAEVHGRLAIVFNHASPAVNTTEVWVMEATTGQVRWGRWYIVQMNTPPYRPGKPSNKWFQSLTWPLFIHGEHILTWDIEWSIQRGYVLCMHTPIHDTRKVKHGVVDISERNRGTVLTNFKMANYHRTFAYVETKEPLSVYKSAVV</sequence>
<reference evidence="2 3" key="1">
    <citation type="submission" date="2017-09" db="EMBL/GenBank/DDBJ databases">
        <authorList>
            <consortium name="International Durum Wheat Genome Sequencing Consortium (IDWGSC)"/>
            <person name="Milanesi L."/>
        </authorList>
    </citation>
    <scope>NUCLEOTIDE SEQUENCE [LARGE SCALE GENOMIC DNA]</scope>
    <source>
        <strain evidence="3">cv. Svevo</strain>
    </source>
</reference>
<dbReference type="Proteomes" id="UP000324705">
    <property type="component" value="Chromosome 7A"/>
</dbReference>
<evidence type="ECO:0000313" key="3">
    <source>
        <dbReference type="Proteomes" id="UP000324705"/>
    </source>
</evidence>
<organism evidence="2 3">
    <name type="scientific">Triticum turgidum subsp. durum</name>
    <name type="common">Durum wheat</name>
    <name type="synonym">Triticum durum</name>
    <dbReference type="NCBI Taxonomy" id="4567"/>
    <lineage>
        <taxon>Eukaryota</taxon>
        <taxon>Viridiplantae</taxon>
        <taxon>Streptophyta</taxon>
        <taxon>Embryophyta</taxon>
        <taxon>Tracheophyta</taxon>
        <taxon>Spermatophyta</taxon>
        <taxon>Magnoliopsida</taxon>
        <taxon>Liliopsida</taxon>
        <taxon>Poales</taxon>
        <taxon>Poaceae</taxon>
        <taxon>BOP clade</taxon>
        <taxon>Pooideae</taxon>
        <taxon>Triticodae</taxon>
        <taxon>Triticeae</taxon>
        <taxon>Triticinae</taxon>
        <taxon>Triticum</taxon>
    </lineage>
</organism>
<dbReference type="Gene3D" id="1.20.1280.50">
    <property type="match status" value="1"/>
</dbReference>
<protein>
    <recommendedName>
        <fullName evidence="1">F-box domain-containing protein</fullName>
    </recommendedName>
</protein>
<gene>
    <name evidence="2" type="ORF">TRITD_7Av1G041510</name>
</gene>
<proteinExistence type="predicted"/>
<dbReference type="InterPro" id="IPR036047">
    <property type="entry name" value="F-box-like_dom_sf"/>
</dbReference>
<dbReference type="Pfam" id="PF00646">
    <property type="entry name" value="F-box"/>
    <property type="match status" value="1"/>
</dbReference>
<evidence type="ECO:0000259" key="1">
    <source>
        <dbReference type="SMART" id="SM00256"/>
    </source>
</evidence>
<dbReference type="InterPro" id="IPR017451">
    <property type="entry name" value="F-box-assoc_interact_dom"/>
</dbReference>
<dbReference type="NCBIfam" id="TIGR01640">
    <property type="entry name" value="F_box_assoc_1"/>
    <property type="match status" value="1"/>
</dbReference>
<evidence type="ECO:0000313" key="2">
    <source>
        <dbReference type="EMBL" id="VAI71042.1"/>
    </source>
</evidence>